<protein>
    <submittedName>
        <fullName evidence="3">Dehydrogenase</fullName>
    </submittedName>
</protein>
<keyword evidence="4" id="KW-1185">Reference proteome</keyword>
<dbReference type="InterPro" id="IPR020904">
    <property type="entry name" value="Sc_DH/Rdtase_CS"/>
</dbReference>
<dbReference type="FunFam" id="3.40.50.720:FF:000084">
    <property type="entry name" value="Short-chain dehydrogenase reductase"/>
    <property type="match status" value="1"/>
</dbReference>
<dbReference type="AlphaFoldDB" id="A0A8J2YW03"/>
<dbReference type="Pfam" id="PF13561">
    <property type="entry name" value="adh_short_C2"/>
    <property type="match status" value="1"/>
</dbReference>
<gene>
    <name evidence="3" type="ORF">GCM10011611_40330</name>
</gene>
<proteinExistence type="inferred from homology"/>
<reference evidence="3" key="1">
    <citation type="journal article" date="2014" name="Int. J. Syst. Evol. Microbiol.">
        <title>Complete genome sequence of Corynebacterium casei LMG S-19264T (=DSM 44701T), isolated from a smear-ripened cheese.</title>
        <authorList>
            <consortium name="US DOE Joint Genome Institute (JGI-PGF)"/>
            <person name="Walter F."/>
            <person name="Albersmeier A."/>
            <person name="Kalinowski J."/>
            <person name="Ruckert C."/>
        </authorList>
    </citation>
    <scope>NUCLEOTIDE SEQUENCE</scope>
    <source>
        <strain evidence="3">CGMCC 1.15725</strain>
    </source>
</reference>
<comment type="similarity">
    <text evidence="1">Belongs to the short-chain dehydrogenases/reductases (SDR) family.</text>
</comment>
<dbReference type="GO" id="GO:0016491">
    <property type="term" value="F:oxidoreductase activity"/>
    <property type="evidence" value="ECO:0007669"/>
    <property type="project" value="UniProtKB-KW"/>
</dbReference>
<dbReference type="PANTHER" id="PTHR24321">
    <property type="entry name" value="DEHYDROGENASES, SHORT CHAIN"/>
    <property type="match status" value="1"/>
</dbReference>
<organism evidence="3 4">
    <name type="scientific">Aliidongia dinghuensis</name>
    <dbReference type="NCBI Taxonomy" id="1867774"/>
    <lineage>
        <taxon>Bacteria</taxon>
        <taxon>Pseudomonadati</taxon>
        <taxon>Pseudomonadota</taxon>
        <taxon>Alphaproteobacteria</taxon>
        <taxon>Rhodospirillales</taxon>
        <taxon>Dongiaceae</taxon>
        <taxon>Aliidongia</taxon>
    </lineage>
</organism>
<dbReference type="SUPFAM" id="SSF51735">
    <property type="entry name" value="NAD(P)-binding Rossmann-fold domains"/>
    <property type="match status" value="1"/>
</dbReference>
<accession>A0A8J2YW03</accession>
<dbReference type="PRINTS" id="PR00080">
    <property type="entry name" value="SDRFAMILY"/>
</dbReference>
<evidence type="ECO:0000313" key="3">
    <source>
        <dbReference type="EMBL" id="GGF30157.1"/>
    </source>
</evidence>
<evidence type="ECO:0000256" key="1">
    <source>
        <dbReference type="ARBA" id="ARBA00006484"/>
    </source>
</evidence>
<reference evidence="3" key="2">
    <citation type="submission" date="2020-09" db="EMBL/GenBank/DDBJ databases">
        <authorList>
            <person name="Sun Q."/>
            <person name="Zhou Y."/>
        </authorList>
    </citation>
    <scope>NUCLEOTIDE SEQUENCE</scope>
    <source>
        <strain evidence="3">CGMCC 1.15725</strain>
    </source>
</reference>
<dbReference type="Proteomes" id="UP000646365">
    <property type="component" value="Unassembled WGS sequence"/>
</dbReference>
<evidence type="ECO:0000256" key="2">
    <source>
        <dbReference type="ARBA" id="ARBA00023002"/>
    </source>
</evidence>
<keyword evidence="2" id="KW-0560">Oxidoreductase</keyword>
<dbReference type="PROSITE" id="PS00061">
    <property type="entry name" value="ADH_SHORT"/>
    <property type="match status" value="1"/>
</dbReference>
<dbReference type="NCBIfam" id="NF005559">
    <property type="entry name" value="PRK07231.1"/>
    <property type="match status" value="1"/>
</dbReference>
<dbReference type="CDD" id="cd05233">
    <property type="entry name" value="SDR_c"/>
    <property type="match status" value="1"/>
</dbReference>
<dbReference type="InterPro" id="IPR002347">
    <property type="entry name" value="SDR_fam"/>
</dbReference>
<dbReference type="EMBL" id="BMJQ01000010">
    <property type="protein sequence ID" value="GGF30157.1"/>
    <property type="molecule type" value="Genomic_DNA"/>
</dbReference>
<evidence type="ECO:0000313" key="4">
    <source>
        <dbReference type="Proteomes" id="UP000646365"/>
    </source>
</evidence>
<dbReference type="RefSeq" id="WP_189049066.1">
    <property type="nucleotide sequence ID" value="NZ_BMJQ01000010.1"/>
</dbReference>
<dbReference type="PRINTS" id="PR00081">
    <property type="entry name" value="GDHRDH"/>
</dbReference>
<dbReference type="InterPro" id="IPR036291">
    <property type="entry name" value="NAD(P)-bd_dom_sf"/>
</dbReference>
<sequence length="262" mass="27460">MRLAGKVAIITGAARGIGRACAERFLQEGAKVVIADIDGADLAKTATELDRPSSLLAVETDVTRRAEVGRAVTAAVERFGRLDIMLNNAGIARKQDFLDIAEQDFDDVIGVNLKGAFFGAQAAARQMIAQGQGGVIINMSSINALLANPNLATYAMSKGGMNQLTAVAAVALAPHQIRVVGIGPGTILTEMVKTAIFSSDEARHAVLSRTPIGRCGEPSEIASAATFLASDDASYMTGQTIYPDGGRLVLNYTVPVEDGEKR</sequence>
<name>A0A8J2YW03_9PROT</name>
<dbReference type="Gene3D" id="3.40.50.720">
    <property type="entry name" value="NAD(P)-binding Rossmann-like Domain"/>
    <property type="match status" value="1"/>
</dbReference>
<comment type="caution">
    <text evidence="3">The sequence shown here is derived from an EMBL/GenBank/DDBJ whole genome shotgun (WGS) entry which is preliminary data.</text>
</comment>
<dbReference type="PANTHER" id="PTHR24321:SF8">
    <property type="entry name" value="ESTRADIOL 17-BETA-DEHYDROGENASE 8-RELATED"/>
    <property type="match status" value="1"/>
</dbReference>